<dbReference type="GO" id="GO:0046872">
    <property type="term" value="F:metal ion binding"/>
    <property type="evidence" value="ECO:0007669"/>
    <property type="project" value="UniProtKB-KW"/>
</dbReference>
<comment type="cofactor">
    <cofactor evidence="11">
        <name>Zn(2+)</name>
        <dbReference type="ChEBI" id="CHEBI:29105"/>
    </cofactor>
    <text evidence="11">Binds 2 Zn(2+) per subunit.</text>
</comment>
<dbReference type="EMBL" id="BFAA01008665">
    <property type="protein sequence ID" value="GCB75577.1"/>
    <property type="molecule type" value="Genomic_DNA"/>
</dbReference>
<feature type="binding site" evidence="11">
    <location>
        <position position="92"/>
    </location>
    <ligand>
        <name>Zn(2+)</name>
        <dbReference type="ChEBI" id="CHEBI:29105"/>
        <label>2</label>
    </ligand>
</feature>
<keyword evidence="15" id="KW-1185">Reference proteome</keyword>
<keyword evidence="5 10" id="KW-0732">Signal</keyword>
<evidence type="ECO:0000256" key="11">
    <source>
        <dbReference type="PIRSR" id="PIRSR036767-51"/>
    </source>
</evidence>
<sequence>MSLVALWVFWVSSAAAVSPTGYFWHITDVHWDPDYRVTDNPLAVCPSASEPVKNPGKWGSYLCDSPWTLINSSIYAMKDIFPNPNFIIWTGDDTPHIPNEKLSEEAVLRMVGNVSQLIQQAFPDTKVYAAMGNHDIHPKSQFPATGHVIYNRTAELWAQWLDSASIPTFHKGAFYTEKLLHREGQRMIILNTNLYYKSNALTEYLSDPAGQFQWFDDILSRASTAGEKVYIIGHVPPGFFEKKRGTHWFQEHFNKRYIEIVKKHSQVIAGQFFGHQHRDSFKIFYSNDGSPVSAMFIAPAVTPWKTTLAGLRDGSQNPGIRLFEYNTDTLQILDMVTYYLNLTFANTWTPRWEKEYRLTESFQVPDATVESMQTVLDKISWDKHHLQKYYEYNSVSYDLGECNEWCRIDHVCAIKDVDYGSYKTCIMSEGISKINEMWLLLWLSVLLSPLLFPYY</sequence>
<dbReference type="InterPro" id="IPR004843">
    <property type="entry name" value="Calcineurin-like_PHP"/>
</dbReference>
<evidence type="ECO:0000256" key="9">
    <source>
        <dbReference type="ARBA" id="ARBA00023180"/>
    </source>
</evidence>
<feature type="binding site" evidence="11">
    <location>
        <position position="28"/>
    </location>
    <ligand>
        <name>Zn(2+)</name>
        <dbReference type="ChEBI" id="CHEBI:29105"/>
        <label>1</label>
    </ligand>
</feature>
<evidence type="ECO:0000313" key="15">
    <source>
        <dbReference type="Proteomes" id="UP000288216"/>
    </source>
</evidence>
<dbReference type="GO" id="GO:0006685">
    <property type="term" value="P:sphingomyelin catabolic process"/>
    <property type="evidence" value="ECO:0007669"/>
    <property type="project" value="InterPro"/>
</dbReference>
<keyword evidence="9" id="KW-0325">Glycoprotein</keyword>
<gene>
    <name evidence="14" type="ORF">scyTo_0015344</name>
</gene>
<accession>A0A401PR53</accession>
<feature type="domain" description="Calcineurin-like phosphoesterase" evidence="12">
    <location>
        <begin position="23"/>
        <end position="278"/>
    </location>
</feature>
<dbReference type="GO" id="GO:0005615">
    <property type="term" value="C:extracellular space"/>
    <property type="evidence" value="ECO:0007669"/>
    <property type="project" value="UniProtKB-UniRule"/>
</dbReference>
<dbReference type="PANTHER" id="PTHR10340:SF25">
    <property type="entry name" value="ACID SPHINGOMYELINASE-LIKE PHOSPHODIESTERASE 3B"/>
    <property type="match status" value="1"/>
</dbReference>
<dbReference type="Proteomes" id="UP000288216">
    <property type="component" value="Unassembled WGS sequence"/>
</dbReference>
<dbReference type="GO" id="GO:0016020">
    <property type="term" value="C:membrane"/>
    <property type="evidence" value="ECO:0007669"/>
    <property type="project" value="GOC"/>
</dbReference>
<evidence type="ECO:0000256" key="3">
    <source>
        <dbReference type="ARBA" id="ARBA00022525"/>
    </source>
</evidence>
<evidence type="ECO:0000313" key="14">
    <source>
        <dbReference type="EMBL" id="GCB75577.1"/>
    </source>
</evidence>
<dbReference type="Pfam" id="PF19272">
    <property type="entry name" value="ASMase_C"/>
    <property type="match status" value="1"/>
</dbReference>
<dbReference type="GO" id="GO:0004767">
    <property type="term" value="F:sphingomyelin phosphodiesterase activity"/>
    <property type="evidence" value="ECO:0007669"/>
    <property type="project" value="InterPro"/>
</dbReference>
<keyword evidence="4 10" id="KW-0479">Metal-binding</keyword>
<evidence type="ECO:0000256" key="2">
    <source>
        <dbReference type="ARBA" id="ARBA00008234"/>
    </source>
</evidence>
<dbReference type="InterPro" id="IPR017064">
    <property type="entry name" value="ASM-like_Pdiesterase_prd"/>
</dbReference>
<dbReference type="OMA" id="YGHRHAD"/>
<feature type="signal peptide" evidence="10">
    <location>
        <begin position="1"/>
        <end position="16"/>
    </location>
</feature>
<evidence type="ECO:0000259" key="13">
    <source>
        <dbReference type="Pfam" id="PF19272"/>
    </source>
</evidence>
<feature type="binding site" evidence="11">
    <location>
        <position position="92"/>
    </location>
    <ligand>
        <name>Zn(2+)</name>
        <dbReference type="ChEBI" id="CHEBI:29105"/>
        <label>1</label>
    </ligand>
</feature>
<dbReference type="PIRSF" id="PIRSF036767">
    <property type="entry name" value="ASM-like_PDE"/>
    <property type="match status" value="1"/>
</dbReference>
<organism evidence="14 15">
    <name type="scientific">Scyliorhinus torazame</name>
    <name type="common">Cloudy catshark</name>
    <name type="synonym">Catulus torazame</name>
    <dbReference type="NCBI Taxonomy" id="75743"/>
    <lineage>
        <taxon>Eukaryota</taxon>
        <taxon>Metazoa</taxon>
        <taxon>Chordata</taxon>
        <taxon>Craniata</taxon>
        <taxon>Vertebrata</taxon>
        <taxon>Chondrichthyes</taxon>
        <taxon>Elasmobranchii</taxon>
        <taxon>Galeomorphii</taxon>
        <taxon>Galeoidea</taxon>
        <taxon>Carcharhiniformes</taxon>
        <taxon>Scyliorhinidae</taxon>
        <taxon>Scyliorhinus</taxon>
    </lineage>
</organism>
<keyword evidence="3 10" id="KW-0964">Secreted</keyword>
<evidence type="ECO:0000256" key="10">
    <source>
        <dbReference type="PIRNR" id="PIRNR036767"/>
    </source>
</evidence>
<keyword evidence="7 10" id="KW-0862">Zinc</keyword>
<evidence type="ECO:0000256" key="8">
    <source>
        <dbReference type="ARBA" id="ARBA00023157"/>
    </source>
</evidence>
<evidence type="ECO:0000256" key="7">
    <source>
        <dbReference type="ARBA" id="ARBA00022833"/>
    </source>
</evidence>
<comment type="similarity">
    <text evidence="2 10">Belongs to the acid sphingomyelinase family.</text>
</comment>
<feature type="chain" id="PRO_5018825239" description="Acid sphingomyelinase-like phosphodiesterase" evidence="10">
    <location>
        <begin position="17"/>
        <end position="455"/>
    </location>
</feature>
<dbReference type="PANTHER" id="PTHR10340">
    <property type="entry name" value="SPHINGOMYELIN PHOSPHODIESTERASE"/>
    <property type="match status" value="1"/>
</dbReference>
<comment type="subcellular location">
    <subcellularLocation>
        <location evidence="1">Secreted</location>
    </subcellularLocation>
</comment>
<dbReference type="STRING" id="75743.A0A401PR53"/>
<dbReference type="CDD" id="cd00842">
    <property type="entry name" value="MPP_ASMase"/>
    <property type="match status" value="1"/>
</dbReference>
<dbReference type="Pfam" id="PF00149">
    <property type="entry name" value="Metallophos"/>
    <property type="match status" value="1"/>
</dbReference>
<proteinExistence type="inferred from homology"/>
<keyword evidence="8" id="KW-1015">Disulfide bond</keyword>
<name>A0A401PR53_SCYTO</name>
<dbReference type="InterPro" id="IPR029052">
    <property type="entry name" value="Metallo-depent_PP-like"/>
</dbReference>
<dbReference type="InterPro" id="IPR041805">
    <property type="entry name" value="ASMase/PPN1_MPP"/>
</dbReference>
<reference evidence="14 15" key="1">
    <citation type="journal article" date="2018" name="Nat. Ecol. Evol.">
        <title>Shark genomes provide insights into elasmobranch evolution and the origin of vertebrates.</title>
        <authorList>
            <person name="Hara Y"/>
            <person name="Yamaguchi K"/>
            <person name="Onimaru K"/>
            <person name="Kadota M"/>
            <person name="Koyanagi M"/>
            <person name="Keeley SD"/>
            <person name="Tatsumi K"/>
            <person name="Tanaka K"/>
            <person name="Motone F"/>
            <person name="Kageyama Y"/>
            <person name="Nozu R"/>
            <person name="Adachi N"/>
            <person name="Nishimura O"/>
            <person name="Nakagawa R"/>
            <person name="Tanegashima C"/>
            <person name="Kiyatake I"/>
            <person name="Matsumoto R"/>
            <person name="Murakumo K"/>
            <person name="Nishida K"/>
            <person name="Terakita A"/>
            <person name="Kuratani S"/>
            <person name="Sato K"/>
            <person name="Hyodo S Kuraku.S."/>
        </authorList>
    </citation>
    <scope>NUCLEOTIDE SEQUENCE [LARGE SCALE GENOMIC DNA]</scope>
</reference>
<protein>
    <recommendedName>
        <fullName evidence="10">Acid sphingomyelinase-like phosphodiesterase</fullName>
    </recommendedName>
</protein>
<feature type="binding site" evidence="11">
    <location>
        <position position="277"/>
    </location>
    <ligand>
        <name>Zn(2+)</name>
        <dbReference type="ChEBI" id="CHEBI:29105"/>
        <label>1</label>
    </ligand>
</feature>
<evidence type="ECO:0000256" key="1">
    <source>
        <dbReference type="ARBA" id="ARBA00004613"/>
    </source>
</evidence>
<evidence type="ECO:0000259" key="12">
    <source>
        <dbReference type="Pfam" id="PF00149"/>
    </source>
</evidence>
<comment type="caution">
    <text evidence="14">The sequence shown here is derived from an EMBL/GenBank/DDBJ whole genome shotgun (WGS) entry which is preliminary data.</text>
</comment>
<feature type="domain" description="Sphingomyelin phosphodiesterase C-terminal" evidence="13">
    <location>
        <begin position="291"/>
        <end position="429"/>
    </location>
</feature>
<feature type="binding site" evidence="11">
    <location>
        <position position="275"/>
    </location>
    <ligand>
        <name>Zn(2+)</name>
        <dbReference type="ChEBI" id="CHEBI:29105"/>
        <label>2</label>
    </ligand>
</feature>
<dbReference type="InterPro" id="IPR045473">
    <property type="entry name" value="ASM_C"/>
</dbReference>
<evidence type="ECO:0000256" key="6">
    <source>
        <dbReference type="ARBA" id="ARBA00022801"/>
    </source>
</evidence>
<dbReference type="AlphaFoldDB" id="A0A401PR53"/>
<feature type="binding site" evidence="11">
    <location>
        <position position="234"/>
    </location>
    <ligand>
        <name>Zn(2+)</name>
        <dbReference type="ChEBI" id="CHEBI:29105"/>
        <label>2</label>
    </ligand>
</feature>
<dbReference type="Gene3D" id="3.60.21.10">
    <property type="match status" value="1"/>
</dbReference>
<dbReference type="FunFam" id="3.60.21.10:FF:000143">
    <property type="entry name" value="Acid sphingomyelinase-like phosphodiesterase"/>
    <property type="match status" value="1"/>
</dbReference>
<dbReference type="OrthoDB" id="348678at2759"/>
<feature type="binding site" evidence="11">
    <location>
        <position position="30"/>
    </location>
    <ligand>
        <name>Zn(2+)</name>
        <dbReference type="ChEBI" id="CHEBI:29105"/>
        <label>1</label>
    </ligand>
</feature>
<dbReference type="SUPFAM" id="SSF56300">
    <property type="entry name" value="Metallo-dependent phosphatases"/>
    <property type="match status" value="1"/>
</dbReference>
<keyword evidence="6 10" id="KW-0378">Hydrolase</keyword>
<feature type="binding site" evidence="11">
    <location>
        <position position="133"/>
    </location>
    <ligand>
        <name>Zn(2+)</name>
        <dbReference type="ChEBI" id="CHEBI:29105"/>
        <label>2</label>
    </ligand>
</feature>
<evidence type="ECO:0000256" key="5">
    <source>
        <dbReference type="ARBA" id="ARBA00022729"/>
    </source>
</evidence>
<evidence type="ECO:0000256" key="4">
    <source>
        <dbReference type="ARBA" id="ARBA00022723"/>
    </source>
</evidence>